<dbReference type="Proteomes" id="UP000184497">
    <property type="component" value="Unassembled WGS sequence"/>
</dbReference>
<keyword evidence="1" id="KW-0175">Coiled coil</keyword>
<organism evidence="3 4">
    <name type="scientific">Marinobacter antarcticus</name>
    <dbReference type="NCBI Taxonomy" id="564117"/>
    <lineage>
        <taxon>Bacteria</taxon>
        <taxon>Pseudomonadati</taxon>
        <taxon>Pseudomonadota</taxon>
        <taxon>Gammaproteobacteria</taxon>
        <taxon>Pseudomonadales</taxon>
        <taxon>Marinobacteraceae</taxon>
        <taxon>Marinobacter</taxon>
    </lineage>
</organism>
<name>A0A1M6V3N4_9GAMM</name>
<keyword evidence="2" id="KW-0472">Membrane</keyword>
<keyword evidence="4" id="KW-1185">Reference proteome</keyword>
<dbReference type="InterPro" id="IPR016875">
    <property type="entry name" value="UCP028200"/>
</dbReference>
<dbReference type="EMBL" id="FRAQ01000003">
    <property type="protein sequence ID" value="SHK76119.1"/>
    <property type="molecule type" value="Genomic_DNA"/>
</dbReference>
<protein>
    <recommendedName>
        <fullName evidence="5">DUF3549 domain-containing protein</fullName>
    </recommendedName>
</protein>
<sequence>MSLRFFSDKSYYYSGGDMTVLIGNRVLKSCTAALLVLCAVLISACSSTKMAYRYADWGIVWWVEDYVTLNYAQKQQLNVDINDFRQWHCSSELPRYQSWLSGLESDIGQGTLDMTAVAFHQEQLFGFFPPLLSKVTPIATNLLASLSDAQVRELAENIEQKQQEFEEEFMTDNPEASATARAERTRGRVERWLGDLNVDQRAIVQTWSEQRGRQTEIWLQGRRNWQQALLSALERRSEEGFANGIEHLIKEPDEAQGEEYRAMMAESSTAMKTLMVDLIQASDTTHLAHLSNRTAELNSDFETLTCSPAPEVAASTGNQMVR</sequence>
<dbReference type="Pfam" id="PF19795">
    <property type="entry name" value="DUF6279"/>
    <property type="match status" value="1"/>
</dbReference>
<feature type="coiled-coil region" evidence="1">
    <location>
        <begin position="144"/>
        <end position="171"/>
    </location>
</feature>
<dbReference type="STRING" id="564117.SAMN05216369_3078"/>
<keyword evidence="2" id="KW-0812">Transmembrane</keyword>
<accession>A0A1M6V3N4</accession>
<evidence type="ECO:0000256" key="1">
    <source>
        <dbReference type="SAM" id="Coils"/>
    </source>
</evidence>
<dbReference type="AlphaFoldDB" id="A0A1M6V3N4"/>
<evidence type="ECO:0008006" key="5">
    <source>
        <dbReference type="Google" id="ProtNLM"/>
    </source>
</evidence>
<evidence type="ECO:0000313" key="3">
    <source>
        <dbReference type="EMBL" id="SHK76119.1"/>
    </source>
</evidence>
<gene>
    <name evidence="3" type="ORF">SAMN05216369_3078</name>
</gene>
<reference evidence="4" key="1">
    <citation type="submission" date="2016-11" db="EMBL/GenBank/DDBJ databases">
        <authorList>
            <person name="Varghese N."/>
            <person name="Submissions S."/>
        </authorList>
    </citation>
    <scope>NUCLEOTIDE SEQUENCE [LARGE SCALE GENOMIC DNA]</scope>
    <source>
        <strain evidence="4">CGMCC 1.10835</strain>
    </source>
</reference>
<evidence type="ECO:0000256" key="2">
    <source>
        <dbReference type="SAM" id="Phobius"/>
    </source>
</evidence>
<keyword evidence="2" id="KW-1133">Transmembrane helix</keyword>
<feature type="transmembrane region" description="Helical" evidence="2">
    <location>
        <begin position="26"/>
        <end position="45"/>
    </location>
</feature>
<evidence type="ECO:0000313" key="4">
    <source>
        <dbReference type="Proteomes" id="UP000184497"/>
    </source>
</evidence>
<proteinExistence type="predicted"/>
<dbReference type="PIRSF" id="PIRSF028200">
    <property type="entry name" value="UCP028200"/>
    <property type="match status" value="1"/>
</dbReference>